<dbReference type="RefSeq" id="WP_058383150.1">
    <property type="nucleotide sequence ID" value="NZ_CP013659.2"/>
</dbReference>
<evidence type="ECO:0000256" key="7">
    <source>
        <dbReference type="ARBA" id="ARBA00066674"/>
    </source>
</evidence>
<evidence type="ECO:0000256" key="9">
    <source>
        <dbReference type="RuleBase" id="RU003719"/>
    </source>
</evidence>
<dbReference type="Gene3D" id="3.40.50.720">
    <property type="entry name" value="NAD(P)-binding Rossmann-like Domain"/>
    <property type="match status" value="2"/>
</dbReference>
<dbReference type="OrthoDB" id="9805416at2"/>
<dbReference type="SUPFAM" id="SSF52283">
    <property type="entry name" value="Formate/glycerate dehydrogenase catalytic domain-like"/>
    <property type="match status" value="1"/>
</dbReference>
<evidence type="ECO:0000256" key="6">
    <source>
        <dbReference type="ARBA" id="ARBA00066661"/>
    </source>
</evidence>
<dbReference type="Pfam" id="PF02826">
    <property type="entry name" value="2-Hacid_dh_C"/>
    <property type="match status" value="1"/>
</dbReference>
<dbReference type="EMBL" id="CP013659">
    <property type="protein sequence ID" value="ALS76448.1"/>
    <property type="molecule type" value="Genomic_DNA"/>
</dbReference>
<dbReference type="PANTHER" id="PTHR10996">
    <property type="entry name" value="2-HYDROXYACID DEHYDROGENASE-RELATED"/>
    <property type="match status" value="1"/>
</dbReference>
<evidence type="ECO:0000313" key="12">
    <source>
        <dbReference type="EMBL" id="ALS76448.1"/>
    </source>
</evidence>
<evidence type="ECO:0000313" key="13">
    <source>
        <dbReference type="Proteomes" id="UP000067683"/>
    </source>
</evidence>
<comment type="catalytic activity">
    <reaction evidence="2">
        <text>(R)-glycerate + NAD(+) = 3-hydroxypyruvate + NADH + H(+)</text>
        <dbReference type="Rhea" id="RHEA:17905"/>
        <dbReference type="ChEBI" id="CHEBI:15378"/>
        <dbReference type="ChEBI" id="CHEBI:16659"/>
        <dbReference type="ChEBI" id="CHEBI:17180"/>
        <dbReference type="ChEBI" id="CHEBI:57540"/>
        <dbReference type="ChEBI" id="CHEBI:57945"/>
        <dbReference type="EC" id="1.1.1.81"/>
    </reaction>
</comment>
<keyword evidence="1 9" id="KW-0560">Oxidoreductase</keyword>
<comment type="similarity">
    <text evidence="5">Belongs to the D-isomer specific 2-hydroxyacid dehydrogenase family. GhrB subfamily.</text>
</comment>
<gene>
    <name evidence="12" type="ORF">AUC31_15115</name>
</gene>
<evidence type="ECO:0000259" key="11">
    <source>
        <dbReference type="Pfam" id="PF02826"/>
    </source>
</evidence>
<dbReference type="InterPro" id="IPR006139">
    <property type="entry name" value="D-isomer_2_OHA_DH_cat_dom"/>
</dbReference>
<dbReference type="GO" id="GO:0005829">
    <property type="term" value="C:cytosol"/>
    <property type="evidence" value="ECO:0007669"/>
    <property type="project" value="TreeGrafter"/>
</dbReference>
<keyword evidence="13" id="KW-1185">Reference proteome</keyword>
<organism evidence="12 13">
    <name type="scientific">Planococcus rifietoensis</name>
    <dbReference type="NCBI Taxonomy" id="200991"/>
    <lineage>
        <taxon>Bacteria</taxon>
        <taxon>Bacillati</taxon>
        <taxon>Bacillota</taxon>
        <taxon>Bacilli</taxon>
        <taxon>Bacillales</taxon>
        <taxon>Caryophanaceae</taxon>
        <taxon>Planococcus</taxon>
    </lineage>
</organism>
<dbReference type="KEGG" id="prt:AUC31_15115"/>
<comment type="catalytic activity">
    <reaction evidence="3">
        <text>(R)-glycerate + NADP(+) = 3-hydroxypyruvate + NADPH + H(+)</text>
        <dbReference type="Rhea" id="RHEA:18657"/>
        <dbReference type="ChEBI" id="CHEBI:15378"/>
        <dbReference type="ChEBI" id="CHEBI:16659"/>
        <dbReference type="ChEBI" id="CHEBI:17180"/>
        <dbReference type="ChEBI" id="CHEBI:57783"/>
        <dbReference type="ChEBI" id="CHEBI:58349"/>
        <dbReference type="EC" id="1.1.1.81"/>
    </reaction>
</comment>
<dbReference type="PROSITE" id="PS00065">
    <property type="entry name" value="D_2_HYDROXYACID_DH_1"/>
    <property type="match status" value="1"/>
</dbReference>
<proteinExistence type="inferred from homology"/>
<reference evidence="12" key="1">
    <citation type="submission" date="2016-01" db="EMBL/GenBank/DDBJ databases">
        <title>Complete genome of Planococcus rifietoensis type strain M8.</title>
        <authorList>
            <person name="See-Too W.S."/>
        </authorList>
    </citation>
    <scope>NUCLEOTIDE SEQUENCE [LARGE SCALE GENOMIC DNA]</scope>
    <source>
        <strain evidence="12">M8</strain>
    </source>
</reference>
<dbReference type="Pfam" id="PF00389">
    <property type="entry name" value="2-Hacid_dh"/>
    <property type="match status" value="1"/>
</dbReference>
<dbReference type="GO" id="GO:0051287">
    <property type="term" value="F:NAD binding"/>
    <property type="evidence" value="ECO:0007669"/>
    <property type="project" value="InterPro"/>
</dbReference>
<comment type="catalytic activity">
    <reaction evidence="4">
        <text>glycolate + NADP(+) = glyoxylate + NADPH + H(+)</text>
        <dbReference type="Rhea" id="RHEA:10992"/>
        <dbReference type="ChEBI" id="CHEBI:15378"/>
        <dbReference type="ChEBI" id="CHEBI:29805"/>
        <dbReference type="ChEBI" id="CHEBI:36655"/>
        <dbReference type="ChEBI" id="CHEBI:57783"/>
        <dbReference type="ChEBI" id="CHEBI:58349"/>
        <dbReference type="EC" id="1.1.1.79"/>
    </reaction>
</comment>
<dbReference type="InterPro" id="IPR029752">
    <property type="entry name" value="D-isomer_DH_CS1"/>
</dbReference>
<evidence type="ECO:0000256" key="2">
    <source>
        <dbReference type="ARBA" id="ARBA00051801"/>
    </source>
</evidence>
<dbReference type="GO" id="GO:0030267">
    <property type="term" value="F:glyoxylate reductase (NADPH) activity"/>
    <property type="evidence" value="ECO:0007669"/>
    <property type="project" value="UniProtKB-EC"/>
</dbReference>
<evidence type="ECO:0000256" key="4">
    <source>
        <dbReference type="ARBA" id="ARBA00052769"/>
    </source>
</evidence>
<evidence type="ECO:0000256" key="3">
    <source>
        <dbReference type="ARBA" id="ARBA00052239"/>
    </source>
</evidence>
<dbReference type="AlphaFoldDB" id="A0A0U2XJV3"/>
<dbReference type="SUPFAM" id="SSF51735">
    <property type="entry name" value="NAD(P)-binding Rossmann-fold domains"/>
    <property type="match status" value="1"/>
</dbReference>
<evidence type="ECO:0000256" key="5">
    <source>
        <dbReference type="ARBA" id="ARBA00061278"/>
    </source>
</evidence>
<dbReference type="STRING" id="200991.AUC31_15115"/>
<evidence type="ECO:0000256" key="8">
    <source>
        <dbReference type="ARBA" id="ARBA00073362"/>
    </source>
</evidence>
<dbReference type="PANTHER" id="PTHR10996:SF283">
    <property type="entry name" value="GLYOXYLATE_HYDROXYPYRUVATE REDUCTASE B"/>
    <property type="match status" value="1"/>
</dbReference>
<dbReference type="EC" id="1.1.1.81" evidence="7"/>
<name>A0A0U2XJV3_9BACL</name>
<feature type="domain" description="D-isomer specific 2-hydroxyacid dehydrogenase catalytic" evidence="10">
    <location>
        <begin position="5"/>
        <end position="319"/>
    </location>
</feature>
<dbReference type="Proteomes" id="UP000067683">
    <property type="component" value="Chromosome"/>
</dbReference>
<dbReference type="InterPro" id="IPR050223">
    <property type="entry name" value="D-isomer_2-hydroxyacid_DH"/>
</dbReference>
<dbReference type="GO" id="GO:0016618">
    <property type="term" value="F:hydroxypyruvate reductase [NAD(P)H] activity"/>
    <property type="evidence" value="ECO:0007669"/>
    <property type="project" value="UniProtKB-EC"/>
</dbReference>
<protein>
    <recommendedName>
        <fullName evidence="8">Glyoxylate/hydroxypyruvate reductase B</fullName>
        <ecNumber evidence="6">1.1.1.79</ecNumber>
        <ecNumber evidence="7">1.1.1.81</ecNumber>
    </recommendedName>
</protein>
<feature type="domain" description="D-isomer specific 2-hydroxyacid dehydrogenase NAD-binding" evidence="11">
    <location>
        <begin position="108"/>
        <end position="287"/>
    </location>
</feature>
<accession>A0A0U2XJV3</accession>
<dbReference type="FunFam" id="3.40.50.720:FF:000026">
    <property type="entry name" value="Glyoxylate/hydroxypyruvate reductase B"/>
    <property type="match status" value="1"/>
</dbReference>
<dbReference type="InterPro" id="IPR036291">
    <property type="entry name" value="NAD(P)-bd_dom_sf"/>
</dbReference>
<evidence type="ECO:0000259" key="10">
    <source>
        <dbReference type="Pfam" id="PF00389"/>
    </source>
</evidence>
<dbReference type="CDD" id="cd05301">
    <property type="entry name" value="GDH"/>
    <property type="match status" value="1"/>
</dbReference>
<dbReference type="InterPro" id="IPR006140">
    <property type="entry name" value="D-isomer_DH_NAD-bd"/>
</dbReference>
<dbReference type="EC" id="1.1.1.79" evidence="6"/>
<sequence>MKPKVFIAKSIPAEVEAYIGEYCDYKIWEGETPIPKEQLFHEVAEVEGLMTSKGVVTDEFLDHAPHLKIVSNIAAGYDTFDIEVMKRRNIIGTNTPNVLDDSVADHTMGMILMAARKLGELDYYVKQGKWSKLDDGYFLGKDVYNSRLGIIGMGNIGEKVAKRASLGFDMDVVYYNRSRRLDIEEKYGVRYAEMDELLKTADFVVVLLPLNPATQGIIGENEFKLMKKTAFFFNSSRGKLVKEQDLIVALQQGEIAGAGLDVYEVEPVAKDNPLLTMENVVTLPHMGSATEKTRFNMAMKAAENLVAGVTGKQVPNIVKELK</sequence>
<evidence type="ECO:0000256" key="1">
    <source>
        <dbReference type="ARBA" id="ARBA00023002"/>
    </source>
</evidence>